<keyword evidence="13" id="KW-0695">RNA-directed DNA polymerase</keyword>
<keyword evidence="12" id="KW-0229">DNA integration</keyword>
<evidence type="ECO:0000256" key="9">
    <source>
        <dbReference type="ARBA" id="ARBA00022801"/>
    </source>
</evidence>
<evidence type="ECO:0000259" key="18">
    <source>
        <dbReference type="Pfam" id="PF22936"/>
    </source>
</evidence>
<evidence type="ECO:0000256" key="13">
    <source>
        <dbReference type="ARBA" id="ARBA00022918"/>
    </source>
</evidence>
<dbReference type="GO" id="GO:0046872">
    <property type="term" value="F:metal ion binding"/>
    <property type="evidence" value="ECO:0007669"/>
    <property type="project" value="UniProtKB-KW"/>
</dbReference>
<keyword evidence="14" id="KW-0239">DNA-directed DNA polymerase</keyword>
<evidence type="ECO:0000256" key="11">
    <source>
        <dbReference type="ARBA" id="ARBA00022842"/>
    </source>
</evidence>
<evidence type="ECO:0000256" key="12">
    <source>
        <dbReference type="ARBA" id="ARBA00022908"/>
    </source>
</evidence>
<dbReference type="InterPro" id="IPR039537">
    <property type="entry name" value="Retrotran_Ty1/copia-like"/>
</dbReference>
<evidence type="ECO:0000256" key="8">
    <source>
        <dbReference type="ARBA" id="ARBA00022759"/>
    </source>
</evidence>
<dbReference type="Pfam" id="PF22936">
    <property type="entry name" value="Pol_BBD"/>
    <property type="match status" value="1"/>
</dbReference>
<evidence type="ECO:0000256" key="16">
    <source>
        <dbReference type="ARBA" id="ARBA00023125"/>
    </source>
</evidence>
<evidence type="ECO:0000313" key="19">
    <source>
        <dbReference type="EMBL" id="RFU24808.1"/>
    </source>
</evidence>
<dbReference type="EMBL" id="NCSJ02000400">
    <property type="protein sequence ID" value="RFU24808.1"/>
    <property type="molecule type" value="Genomic_DNA"/>
</dbReference>
<keyword evidence="10" id="KW-0067">ATP-binding</keyword>
<dbReference type="GO" id="GO:0004519">
    <property type="term" value="F:endonuclease activity"/>
    <property type="evidence" value="ECO:0007669"/>
    <property type="project" value="UniProtKB-KW"/>
</dbReference>
<feature type="non-terminal residue" evidence="19">
    <location>
        <position position="276"/>
    </location>
</feature>
<evidence type="ECO:0000256" key="7">
    <source>
        <dbReference type="ARBA" id="ARBA00022741"/>
    </source>
</evidence>
<comment type="caution">
    <text evidence="19">The sequence shown here is derived from an EMBL/GenBank/DDBJ whole genome shotgun (WGS) entry which is preliminary data.</text>
</comment>
<evidence type="ECO:0000256" key="17">
    <source>
        <dbReference type="ARBA" id="ARBA00023172"/>
    </source>
</evidence>
<keyword evidence="15" id="KW-0917">Virion maturation</keyword>
<feature type="non-terminal residue" evidence="19">
    <location>
        <position position="1"/>
    </location>
</feature>
<keyword evidence="20" id="KW-1185">Reference proteome</keyword>
<comment type="function">
    <text evidence="1">The aspartyl protease (PR) mediates the proteolytic cleavages of the Gag and Gag-Pol polyproteins after assembly of the VLP.</text>
</comment>
<dbReference type="AlphaFoldDB" id="A0A3E2GUR0"/>
<feature type="domain" description="Retrovirus-related Pol polyprotein from transposon TNT 1-94-like beta-barrel" evidence="18">
    <location>
        <begin position="4"/>
        <end position="59"/>
    </location>
</feature>
<dbReference type="Proteomes" id="UP000258309">
    <property type="component" value="Unassembled WGS sequence"/>
</dbReference>
<protein>
    <recommendedName>
        <fullName evidence="18">Retrovirus-related Pol polyprotein from transposon TNT 1-94-like beta-barrel domain-containing protein</fullName>
    </recommendedName>
</protein>
<dbReference type="GO" id="GO:0006508">
    <property type="term" value="P:proteolysis"/>
    <property type="evidence" value="ECO:0007669"/>
    <property type="project" value="UniProtKB-KW"/>
</dbReference>
<dbReference type="Gene3D" id="3.30.420.10">
    <property type="entry name" value="Ribonuclease H-like superfamily/Ribonuclease H"/>
    <property type="match status" value="1"/>
</dbReference>
<dbReference type="GO" id="GO:0005524">
    <property type="term" value="F:ATP binding"/>
    <property type="evidence" value="ECO:0007669"/>
    <property type="project" value="UniProtKB-KW"/>
</dbReference>
<organism evidence="19 20">
    <name type="scientific">Scytalidium lignicola</name>
    <name type="common">Hyphomycete</name>
    <dbReference type="NCBI Taxonomy" id="5539"/>
    <lineage>
        <taxon>Eukaryota</taxon>
        <taxon>Fungi</taxon>
        <taxon>Dikarya</taxon>
        <taxon>Ascomycota</taxon>
        <taxon>Pezizomycotina</taxon>
        <taxon>Leotiomycetes</taxon>
        <taxon>Leotiomycetes incertae sedis</taxon>
        <taxon>Scytalidium</taxon>
    </lineage>
</organism>
<dbReference type="OrthoDB" id="5429139at2759"/>
<sequence length="276" mass="31793">MIPIKHRRIKVGGGEMFAEYKGLAKLKCDNGSSMLLQDVLYVPDLGVNLLFARRLCQAGLKSSFNTIKMYFMNSNKKIVIVIMKNGLYIVSHVSKGYEETTFPSVELDKEITKIQTHVNDNQTNEPKLKNTKKEQYLLFYRHFAHLRPKKIGNLHKVTTLETPIKVLRKREICEVCAITKLKNYIPKELAQHKTTKLALIQFDVARPFPQSLRGNKYFLLIINNFTHKNWVLPLSNKSNAQGELEVWKTAVELQAEMKIKATRLNNAPELLQAIER</sequence>
<keyword evidence="2" id="KW-1188">Viral release from host cell</keyword>
<keyword evidence="16" id="KW-0238">DNA-binding</keyword>
<proteinExistence type="predicted"/>
<gene>
    <name evidence="19" type="ORF">B7463_g11534</name>
</gene>
<dbReference type="GO" id="GO:0003677">
    <property type="term" value="F:DNA binding"/>
    <property type="evidence" value="ECO:0007669"/>
    <property type="project" value="UniProtKB-KW"/>
</dbReference>
<keyword evidence="14" id="KW-0808">Transferase</keyword>
<keyword evidence="11" id="KW-0460">Magnesium</keyword>
<evidence type="ECO:0000256" key="14">
    <source>
        <dbReference type="ARBA" id="ARBA00022932"/>
    </source>
</evidence>
<evidence type="ECO:0000313" key="20">
    <source>
        <dbReference type="Proteomes" id="UP000258309"/>
    </source>
</evidence>
<evidence type="ECO:0000256" key="1">
    <source>
        <dbReference type="ARBA" id="ARBA00002180"/>
    </source>
</evidence>
<accession>A0A3E2GUR0</accession>
<reference evidence="19 20" key="1">
    <citation type="submission" date="2018-05" db="EMBL/GenBank/DDBJ databases">
        <title>Draft genome sequence of Scytalidium lignicola DSM 105466, a ubiquitous saprotrophic fungus.</title>
        <authorList>
            <person name="Buettner E."/>
            <person name="Gebauer A.M."/>
            <person name="Hofrichter M."/>
            <person name="Liers C."/>
            <person name="Kellner H."/>
        </authorList>
    </citation>
    <scope>NUCLEOTIDE SEQUENCE [LARGE SCALE GENOMIC DNA]</scope>
    <source>
        <strain evidence="19 20">DSM 105466</strain>
    </source>
</reference>
<name>A0A3E2GUR0_SCYLI</name>
<evidence type="ECO:0000256" key="15">
    <source>
        <dbReference type="ARBA" id="ARBA00023113"/>
    </source>
</evidence>
<evidence type="ECO:0000256" key="2">
    <source>
        <dbReference type="ARBA" id="ARBA00022612"/>
    </source>
</evidence>
<keyword evidence="9" id="KW-0378">Hydrolase</keyword>
<keyword evidence="17" id="KW-0233">DNA recombination</keyword>
<dbReference type="PANTHER" id="PTHR42648:SF11">
    <property type="entry name" value="TRANSPOSON TY4-P GAG-POL POLYPROTEIN"/>
    <property type="match status" value="1"/>
</dbReference>
<evidence type="ECO:0000256" key="6">
    <source>
        <dbReference type="ARBA" id="ARBA00022723"/>
    </source>
</evidence>
<dbReference type="InterPro" id="IPR054722">
    <property type="entry name" value="PolX-like_BBD"/>
</dbReference>
<dbReference type="PANTHER" id="PTHR42648">
    <property type="entry name" value="TRANSPOSASE, PUTATIVE-RELATED"/>
    <property type="match status" value="1"/>
</dbReference>
<dbReference type="GO" id="GO:0006310">
    <property type="term" value="P:DNA recombination"/>
    <property type="evidence" value="ECO:0007669"/>
    <property type="project" value="UniProtKB-KW"/>
</dbReference>
<keyword evidence="7" id="KW-0547">Nucleotide-binding</keyword>
<keyword evidence="6" id="KW-0479">Metal-binding</keyword>
<evidence type="ECO:0000256" key="5">
    <source>
        <dbReference type="ARBA" id="ARBA00022722"/>
    </source>
</evidence>
<evidence type="ECO:0000256" key="4">
    <source>
        <dbReference type="ARBA" id="ARBA00022695"/>
    </source>
</evidence>
<dbReference type="GO" id="GO:0003964">
    <property type="term" value="F:RNA-directed DNA polymerase activity"/>
    <property type="evidence" value="ECO:0007669"/>
    <property type="project" value="UniProtKB-KW"/>
</dbReference>
<keyword evidence="4" id="KW-0548">Nucleotidyltransferase</keyword>
<dbReference type="GO" id="GO:0003887">
    <property type="term" value="F:DNA-directed DNA polymerase activity"/>
    <property type="evidence" value="ECO:0007669"/>
    <property type="project" value="UniProtKB-KW"/>
</dbReference>
<keyword evidence="8" id="KW-0255">Endonuclease</keyword>
<evidence type="ECO:0000256" key="3">
    <source>
        <dbReference type="ARBA" id="ARBA00022670"/>
    </source>
</evidence>
<dbReference type="InterPro" id="IPR036397">
    <property type="entry name" value="RNaseH_sf"/>
</dbReference>
<keyword evidence="3" id="KW-0645">Protease</keyword>
<dbReference type="GO" id="GO:0015074">
    <property type="term" value="P:DNA integration"/>
    <property type="evidence" value="ECO:0007669"/>
    <property type="project" value="UniProtKB-KW"/>
</dbReference>
<keyword evidence="5" id="KW-0540">Nuclease</keyword>
<dbReference type="STRING" id="5539.A0A3E2GUR0"/>
<dbReference type="GO" id="GO:0008233">
    <property type="term" value="F:peptidase activity"/>
    <property type="evidence" value="ECO:0007669"/>
    <property type="project" value="UniProtKB-KW"/>
</dbReference>
<evidence type="ECO:0000256" key="10">
    <source>
        <dbReference type="ARBA" id="ARBA00022840"/>
    </source>
</evidence>